<dbReference type="PROSITE" id="PS51898">
    <property type="entry name" value="TYR_RECOMBINASE"/>
    <property type="match status" value="1"/>
</dbReference>
<name>A0A1H8TNY3_9GAMM</name>
<dbReference type="Pfam" id="PF00589">
    <property type="entry name" value="Phage_integrase"/>
    <property type="match status" value="1"/>
</dbReference>
<dbReference type="InterPro" id="IPR002104">
    <property type="entry name" value="Integrase_catalytic"/>
</dbReference>
<dbReference type="Gene3D" id="3.30.160.390">
    <property type="entry name" value="Integrase, DNA-binding domain"/>
    <property type="match status" value="1"/>
</dbReference>
<dbReference type="Proteomes" id="UP000199657">
    <property type="component" value="Unassembled WGS sequence"/>
</dbReference>
<gene>
    <name evidence="6" type="ORF">SAMN04488052_104347</name>
</gene>
<feature type="domain" description="Tyr recombinase" evidence="5">
    <location>
        <begin position="221"/>
        <end position="409"/>
    </location>
</feature>
<protein>
    <submittedName>
        <fullName evidence="6">Site-specific recombinase XerD</fullName>
    </submittedName>
</protein>
<evidence type="ECO:0000256" key="1">
    <source>
        <dbReference type="ARBA" id="ARBA00008857"/>
    </source>
</evidence>
<dbReference type="GO" id="GO:0006310">
    <property type="term" value="P:DNA recombination"/>
    <property type="evidence" value="ECO:0007669"/>
    <property type="project" value="UniProtKB-KW"/>
</dbReference>
<dbReference type="InterPro" id="IPR025166">
    <property type="entry name" value="Integrase_DNA_bind_dom"/>
</dbReference>
<evidence type="ECO:0000313" key="7">
    <source>
        <dbReference type="Proteomes" id="UP000199657"/>
    </source>
</evidence>
<dbReference type="Gene3D" id="1.10.443.10">
    <property type="entry name" value="Intergrase catalytic core"/>
    <property type="match status" value="1"/>
</dbReference>
<dbReference type="GO" id="GO:0003677">
    <property type="term" value="F:DNA binding"/>
    <property type="evidence" value="ECO:0007669"/>
    <property type="project" value="UniProtKB-KW"/>
</dbReference>
<dbReference type="InterPro" id="IPR013762">
    <property type="entry name" value="Integrase-like_cat_sf"/>
</dbReference>
<dbReference type="PANTHER" id="PTHR30629:SF2">
    <property type="entry name" value="PROPHAGE INTEGRASE INTS-RELATED"/>
    <property type="match status" value="1"/>
</dbReference>
<dbReference type="SUPFAM" id="SSF56349">
    <property type="entry name" value="DNA breaking-rejoining enzymes"/>
    <property type="match status" value="1"/>
</dbReference>
<dbReference type="AlphaFoldDB" id="A0A1H8TNY3"/>
<keyword evidence="4" id="KW-0233">DNA recombination</keyword>
<dbReference type="Pfam" id="PF13356">
    <property type="entry name" value="Arm-DNA-bind_3"/>
    <property type="match status" value="1"/>
</dbReference>
<sequence length="434" mass="48094">MAEGSHLKLTKTSVESDKRVPESGTALYWDTELTGFGLRVTAAGTRSYIVQGRVKRKSRRITIGRHGAPIKDGTLTTEKARNRAKTALGKMADGIDPVEEQRHTELSGLTLRQAAEDYIANKRRKSDGKPLAERTKADIRRHLKVSFSDWADRPVNRITPDHVATRYKKLADRSQAQGNQAMRVLSGILNYVVRRHQGTVIAMNPATVIHDAGHYRGDVAGRKTRVPLDRIGAFYSALEVTRTDPAEFLGVRIKAAAASLLMLTGLRKADVLPRQWSEVDLDAGTIHVPDTKHRTPRTFPLASQAVTILEDVQKLGDGTDYVFPGKSKSGYISEIRDGLVRANEAAECQVSAHDLRRTFVDVCGPQAAAVDPLVVELLSNRKGEAFQALAVRMESYDTTDMTQYRDHAQRIADFIDRQRLAYEADNIVSMEGRG</sequence>
<dbReference type="EMBL" id="FOEG01000004">
    <property type="protein sequence ID" value="SEO92571.1"/>
    <property type="molecule type" value="Genomic_DNA"/>
</dbReference>
<dbReference type="RefSeq" id="WP_091643844.1">
    <property type="nucleotide sequence ID" value="NZ_FOEG01000004.1"/>
</dbReference>
<accession>A0A1H8TNY3</accession>
<keyword evidence="3" id="KW-0238">DNA-binding</keyword>
<dbReference type="Gene3D" id="1.10.150.130">
    <property type="match status" value="1"/>
</dbReference>
<evidence type="ECO:0000313" key="6">
    <source>
        <dbReference type="EMBL" id="SEO92571.1"/>
    </source>
</evidence>
<comment type="similarity">
    <text evidence="1">Belongs to the 'phage' integrase family.</text>
</comment>
<dbReference type="PANTHER" id="PTHR30629">
    <property type="entry name" value="PROPHAGE INTEGRASE"/>
    <property type="match status" value="1"/>
</dbReference>
<keyword evidence="7" id="KW-1185">Reference proteome</keyword>
<dbReference type="InterPro" id="IPR038488">
    <property type="entry name" value="Integrase_DNA-bd_sf"/>
</dbReference>
<dbReference type="InterPro" id="IPR050808">
    <property type="entry name" value="Phage_Integrase"/>
</dbReference>
<reference evidence="6 7" key="1">
    <citation type="submission" date="2016-10" db="EMBL/GenBank/DDBJ databases">
        <authorList>
            <person name="de Groot N.N."/>
        </authorList>
    </citation>
    <scope>NUCLEOTIDE SEQUENCE [LARGE SCALE GENOMIC DNA]</scope>
    <source>
        <strain evidence="6 7">CGMCC 1.6291</strain>
    </source>
</reference>
<dbReference type="GO" id="GO:0015074">
    <property type="term" value="P:DNA integration"/>
    <property type="evidence" value="ECO:0007669"/>
    <property type="project" value="UniProtKB-KW"/>
</dbReference>
<organism evidence="6 7">
    <name type="scientific">Aquisalimonas asiatica</name>
    <dbReference type="NCBI Taxonomy" id="406100"/>
    <lineage>
        <taxon>Bacteria</taxon>
        <taxon>Pseudomonadati</taxon>
        <taxon>Pseudomonadota</taxon>
        <taxon>Gammaproteobacteria</taxon>
        <taxon>Chromatiales</taxon>
        <taxon>Ectothiorhodospiraceae</taxon>
        <taxon>Aquisalimonas</taxon>
    </lineage>
</organism>
<keyword evidence="2" id="KW-0229">DNA integration</keyword>
<dbReference type="InterPro" id="IPR011010">
    <property type="entry name" value="DNA_brk_join_enz"/>
</dbReference>
<dbReference type="OrthoDB" id="9795573at2"/>
<dbReference type="STRING" id="406100.SAMN04488052_104347"/>
<proteinExistence type="inferred from homology"/>
<evidence type="ECO:0000256" key="2">
    <source>
        <dbReference type="ARBA" id="ARBA00022908"/>
    </source>
</evidence>
<evidence type="ECO:0000256" key="3">
    <source>
        <dbReference type="ARBA" id="ARBA00023125"/>
    </source>
</evidence>
<evidence type="ECO:0000256" key="4">
    <source>
        <dbReference type="ARBA" id="ARBA00023172"/>
    </source>
</evidence>
<dbReference type="InterPro" id="IPR010998">
    <property type="entry name" value="Integrase_recombinase_N"/>
</dbReference>
<evidence type="ECO:0000259" key="5">
    <source>
        <dbReference type="PROSITE" id="PS51898"/>
    </source>
</evidence>